<dbReference type="EC" id="3.4.11.10" evidence="8"/>
<comment type="function">
    <text evidence="7 8">Presumably involved in the processing and regular turnover of intracellular proteins. Catalyzes the removal of unsubstituted N-terminal amino acids from various peptides.</text>
</comment>
<dbReference type="InterPro" id="IPR008283">
    <property type="entry name" value="Peptidase_M17_N"/>
</dbReference>
<dbReference type="Pfam" id="PF02789">
    <property type="entry name" value="Peptidase_M17_N"/>
    <property type="match status" value="1"/>
</dbReference>
<keyword evidence="11" id="KW-1185">Reference proteome</keyword>
<dbReference type="PROSITE" id="PS00631">
    <property type="entry name" value="CYTOSOL_AP"/>
    <property type="match status" value="1"/>
</dbReference>
<keyword evidence="5 8" id="KW-0645">Protease</keyword>
<dbReference type="Gene3D" id="3.40.220.10">
    <property type="entry name" value="Leucine Aminopeptidase, subunit E, domain 1"/>
    <property type="match status" value="1"/>
</dbReference>
<evidence type="ECO:0000256" key="8">
    <source>
        <dbReference type="HAMAP-Rule" id="MF_00181"/>
    </source>
</evidence>
<organism evidence="10 11">
    <name type="scientific">Lipingzhangella halophila</name>
    <dbReference type="NCBI Taxonomy" id="1783352"/>
    <lineage>
        <taxon>Bacteria</taxon>
        <taxon>Bacillati</taxon>
        <taxon>Actinomycetota</taxon>
        <taxon>Actinomycetes</taxon>
        <taxon>Streptosporangiales</taxon>
        <taxon>Nocardiopsidaceae</taxon>
        <taxon>Lipingzhangella</taxon>
    </lineage>
</organism>
<keyword evidence="6 8" id="KW-0378">Hydrolase</keyword>
<evidence type="ECO:0000256" key="7">
    <source>
        <dbReference type="ARBA" id="ARBA00049972"/>
    </source>
</evidence>
<comment type="catalytic activity">
    <reaction evidence="1 8">
        <text>Release of an N-terminal amino acid, Xaa-|-Yaa-, in which Xaa is preferably Leu, but may be other amino acids including Pro although not Arg or Lys, and Yaa may be Pro. Amino acid amides and methyl esters are also readily hydrolyzed, but rates on arylamides are exceedingly low.</text>
        <dbReference type="EC" id="3.4.11.1"/>
    </reaction>
</comment>
<feature type="domain" description="Cytosol aminopeptidase" evidence="9">
    <location>
        <begin position="344"/>
        <end position="351"/>
    </location>
</feature>
<dbReference type="PANTHER" id="PTHR11963">
    <property type="entry name" value="LEUCINE AMINOPEPTIDASE-RELATED"/>
    <property type="match status" value="1"/>
</dbReference>
<comment type="catalytic activity">
    <reaction evidence="2 8">
        <text>Release of an N-terminal amino acid, preferentially leucine, but not glutamic or aspartic acids.</text>
        <dbReference type="EC" id="3.4.11.10"/>
    </reaction>
</comment>
<dbReference type="EMBL" id="JACHJT010000001">
    <property type="protein sequence ID" value="MBB4930798.1"/>
    <property type="molecule type" value="Genomic_DNA"/>
</dbReference>
<dbReference type="NCBIfam" id="NF002073">
    <property type="entry name" value="PRK00913.1-2"/>
    <property type="match status" value="1"/>
</dbReference>
<evidence type="ECO:0000259" key="9">
    <source>
        <dbReference type="PROSITE" id="PS00631"/>
    </source>
</evidence>
<dbReference type="HAMAP" id="MF_00181">
    <property type="entry name" value="Cytosol_peptidase_M17"/>
    <property type="match status" value="1"/>
</dbReference>
<evidence type="ECO:0000256" key="4">
    <source>
        <dbReference type="ARBA" id="ARBA00022438"/>
    </source>
</evidence>
<feature type="binding site" evidence="8">
    <location>
        <position position="348"/>
    </location>
    <ligand>
        <name>Mn(2+)</name>
        <dbReference type="ChEBI" id="CHEBI:29035"/>
        <label>2</label>
    </ligand>
</feature>
<comment type="caution">
    <text evidence="10">The sequence shown here is derived from an EMBL/GenBank/DDBJ whole genome shotgun (WGS) entry which is preliminary data.</text>
</comment>
<dbReference type="Pfam" id="PF00883">
    <property type="entry name" value="Peptidase_M17"/>
    <property type="match status" value="1"/>
</dbReference>
<dbReference type="GO" id="GO:0030145">
    <property type="term" value="F:manganese ion binding"/>
    <property type="evidence" value="ECO:0007669"/>
    <property type="project" value="UniProtKB-UniRule"/>
</dbReference>
<evidence type="ECO:0000313" key="10">
    <source>
        <dbReference type="EMBL" id="MBB4930798.1"/>
    </source>
</evidence>
<evidence type="ECO:0000256" key="2">
    <source>
        <dbReference type="ARBA" id="ARBA00000967"/>
    </source>
</evidence>
<feature type="active site" evidence="8">
    <location>
        <position position="350"/>
    </location>
</feature>
<feature type="binding site" evidence="8">
    <location>
        <position position="346"/>
    </location>
    <ligand>
        <name>Mn(2+)</name>
        <dbReference type="ChEBI" id="CHEBI:29035"/>
        <label>1</label>
    </ligand>
</feature>
<keyword evidence="8" id="KW-0963">Cytoplasm</keyword>
<keyword evidence="8" id="KW-0464">Manganese</keyword>
<dbReference type="CDD" id="cd00433">
    <property type="entry name" value="Peptidase_M17"/>
    <property type="match status" value="1"/>
</dbReference>
<comment type="subcellular location">
    <subcellularLocation>
        <location evidence="8">Cytoplasm</location>
    </subcellularLocation>
</comment>
<dbReference type="Gene3D" id="3.40.630.10">
    <property type="entry name" value="Zn peptidases"/>
    <property type="match status" value="1"/>
</dbReference>
<feature type="active site" evidence="8">
    <location>
        <position position="276"/>
    </location>
</feature>
<feature type="binding site" evidence="8">
    <location>
        <position position="264"/>
    </location>
    <ligand>
        <name>Mn(2+)</name>
        <dbReference type="ChEBI" id="CHEBI:29035"/>
        <label>2</label>
    </ligand>
</feature>
<sequence length="500" mass="50973">MSTSLSVITESPSSLDADAVVVGYHSGTGGPEPAAGAHDVDAAFAGGLAQALSVLGATGAAEEVHTVASLGAVKAPLVIAVGLGAAPKDGAAVDADTLSRAAGAALRARGDQARVALALPASSAEHVEAAALGALLGDYSFDRYRTGEAAAKNPAERLLVISSAEGATRAAERAETLAMSVNLARDLVNTPPADLVPADLAGVAEEIAREHDVLRVETLDEEALVEAGYGGIVGVGQGSANPPRLVRLAYDHPDATRTLAFVGKGITFDTGGLSLKPTSSMDWMKSDMGGAAAVLAAMRAIAALRPTVNVVAYLAIAENMPSGTAQRPSDVLTMYGGKTVEVLNTDAEGRLVMADAIVRAHEDDPELIVDVATLTGAQLIALGTRVFGVMANDDAAREEVVAAATAAGEASWPMPLPEDLRKGLDSTVADIANVPGERWGGMLSAGLFLKEFVADEMVWAHLDIAGPSFNQGQEFGYTPTGGTGAATRTLVRLAEARAEN</sequence>
<dbReference type="PANTHER" id="PTHR11963:SF23">
    <property type="entry name" value="CYTOSOL AMINOPEPTIDASE"/>
    <property type="match status" value="1"/>
</dbReference>
<dbReference type="Proteomes" id="UP000523007">
    <property type="component" value="Unassembled WGS sequence"/>
</dbReference>
<protein>
    <recommendedName>
        <fullName evidence="8">Probable cytosol aminopeptidase</fullName>
        <ecNumber evidence="8">3.4.11.1</ecNumber>
    </recommendedName>
    <alternativeName>
        <fullName evidence="8">Leucine aminopeptidase</fullName>
        <shortName evidence="8">LAP</shortName>
        <ecNumber evidence="8">3.4.11.10</ecNumber>
    </alternativeName>
    <alternativeName>
        <fullName evidence="8">Leucyl aminopeptidase</fullName>
    </alternativeName>
</protein>
<dbReference type="EC" id="3.4.11.1" evidence="8"/>
<evidence type="ECO:0000256" key="1">
    <source>
        <dbReference type="ARBA" id="ARBA00000135"/>
    </source>
</evidence>
<comment type="cofactor">
    <cofactor evidence="8">
        <name>Mn(2+)</name>
        <dbReference type="ChEBI" id="CHEBI:29035"/>
    </cofactor>
    <text evidence="8">Binds 2 manganese ions per subunit.</text>
</comment>
<dbReference type="GO" id="GO:0006508">
    <property type="term" value="P:proteolysis"/>
    <property type="evidence" value="ECO:0007669"/>
    <property type="project" value="UniProtKB-KW"/>
</dbReference>
<name>A0A7W7RF10_9ACTN</name>
<feature type="binding site" evidence="8">
    <location>
        <position position="348"/>
    </location>
    <ligand>
        <name>Mn(2+)</name>
        <dbReference type="ChEBI" id="CHEBI:29035"/>
        <label>1</label>
    </ligand>
</feature>
<keyword evidence="8" id="KW-0479">Metal-binding</keyword>
<dbReference type="AlphaFoldDB" id="A0A7W7RF10"/>
<dbReference type="RefSeq" id="WP_184576221.1">
    <property type="nucleotide sequence ID" value="NZ_JACHJT010000001.1"/>
</dbReference>
<keyword evidence="4 8" id="KW-0031">Aminopeptidase</keyword>
<dbReference type="InterPro" id="IPR043472">
    <property type="entry name" value="Macro_dom-like"/>
</dbReference>
<feature type="binding site" evidence="8">
    <location>
        <position position="269"/>
    </location>
    <ligand>
        <name>Mn(2+)</name>
        <dbReference type="ChEBI" id="CHEBI:29035"/>
        <label>1</label>
    </ligand>
</feature>
<proteinExistence type="inferred from homology"/>
<accession>A0A7W7RF10</accession>
<dbReference type="InterPro" id="IPR011356">
    <property type="entry name" value="Leucine_aapep/pepB"/>
</dbReference>
<feature type="binding site" evidence="8">
    <location>
        <position position="287"/>
    </location>
    <ligand>
        <name>Mn(2+)</name>
        <dbReference type="ChEBI" id="CHEBI:29035"/>
        <label>2</label>
    </ligand>
</feature>
<evidence type="ECO:0000256" key="5">
    <source>
        <dbReference type="ARBA" id="ARBA00022670"/>
    </source>
</evidence>
<dbReference type="InterPro" id="IPR023042">
    <property type="entry name" value="Peptidase_M17_leu_NH2_pept"/>
</dbReference>
<dbReference type="SUPFAM" id="SSF53187">
    <property type="entry name" value="Zn-dependent exopeptidases"/>
    <property type="match status" value="1"/>
</dbReference>
<evidence type="ECO:0000256" key="6">
    <source>
        <dbReference type="ARBA" id="ARBA00022801"/>
    </source>
</evidence>
<evidence type="ECO:0000256" key="3">
    <source>
        <dbReference type="ARBA" id="ARBA00009528"/>
    </source>
</evidence>
<dbReference type="InterPro" id="IPR000819">
    <property type="entry name" value="Peptidase_M17_C"/>
</dbReference>
<evidence type="ECO:0000313" key="11">
    <source>
        <dbReference type="Proteomes" id="UP000523007"/>
    </source>
</evidence>
<dbReference type="GO" id="GO:0070006">
    <property type="term" value="F:metalloaminopeptidase activity"/>
    <property type="evidence" value="ECO:0007669"/>
    <property type="project" value="InterPro"/>
</dbReference>
<dbReference type="SUPFAM" id="SSF52949">
    <property type="entry name" value="Macro domain-like"/>
    <property type="match status" value="1"/>
</dbReference>
<comment type="similarity">
    <text evidence="3 8">Belongs to the peptidase M17 family.</text>
</comment>
<dbReference type="PRINTS" id="PR00481">
    <property type="entry name" value="LAMNOPPTDASE"/>
</dbReference>
<feature type="binding site" evidence="8">
    <location>
        <position position="269"/>
    </location>
    <ligand>
        <name>Mn(2+)</name>
        <dbReference type="ChEBI" id="CHEBI:29035"/>
        <label>2</label>
    </ligand>
</feature>
<gene>
    <name evidence="8" type="primary">pepA</name>
    <name evidence="10" type="ORF">F4561_001618</name>
</gene>
<reference evidence="10 11" key="1">
    <citation type="submission" date="2020-08" db="EMBL/GenBank/DDBJ databases">
        <title>Sequencing the genomes of 1000 actinobacteria strains.</title>
        <authorList>
            <person name="Klenk H.-P."/>
        </authorList>
    </citation>
    <scope>NUCLEOTIDE SEQUENCE [LARGE SCALE GENOMIC DNA]</scope>
    <source>
        <strain evidence="10 11">DSM 102030</strain>
    </source>
</reference>
<dbReference type="GO" id="GO:0005737">
    <property type="term" value="C:cytoplasm"/>
    <property type="evidence" value="ECO:0007669"/>
    <property type="project" value="UniProtKB-SubCell"/>
</dbReference>